<dbReference type="NCBIfam" id="NF003513">
    <property type="entry name" value="PRK05182.1-2"/>
    <property type="match status" value="1"/>
</dbReference>
<dbReference type="Pfam" id="PF01193">
    <property type="entry name" value="RNA_pol_L"/>
    <property type="match status" value="1"/>
</dbReference>
<dbReference type="SMART" id="SM00662">
    <property type="entry name" value="RPOLD"/>
    <property type="match status" value="1"/>
</dbReference>
<keyword evidence="6 11" id="KW-0548">Nucleotidyltransferase</keyword>
<evidence type="ECO:0000256" key="9">
    <source>
        <dbReference type="ARBA" id="ARBA00033070"/>
    </source>
</evidence>
<keyword evidence="5 11" id="KW-0808">Transferase</keyword>
<dbReference type="InterPro" id="IPR036643">
    <property type="entry name" value="RNApol_insert_sf"/>
</dbReference>
<evidence type="ECO:0000256" key="6">
    <source>
        <dbReference type="ARBA" id="ARBA00022695"/>
    </source>
</evidence>
<evidence type="ECO:0000256" key="7">
    <source>
        <dbReference type="ARBA" id="ARBA00023163"/>
    </source>
</evidence>
<comment type="subunit">
    <text evidence="11">Homodimer. The RNAP catalytic core consists of 2 alpha, 1 beta, 1 beta' and 1 omega subunit. When a sigma factor is associated with the core the holoenzyme is formed, which can initiate transcription.</text>
</comment>
<comment type="similarity">
    <text evidence="1 11">Belongs to the RNA polymerase alpha chain family.</text>
</comment>
<dbReference type="GO" id="GO:0006351">
    <property type="term" value="P:DNA-templated transcription"/>
    <property type="evidence" value="ECO:0007669"/>
    <property type="project" value="UniProtKB-UniRule"/>
</dbReference>
<dbReference type="GO" id="GO:0003677">
    <property type="term" value="F:DNA binding"/>
    <property type="evidence" value="ECO:0007669"/>
    <property type="project" value="UniProtKB-UniRule"/>
</dbReference>
<dbReference type="CDD" id="cd06928">
    <property type="entry name" value="RNAP_alpha_NTD"/>
    <property type="match status" value="1"/>
</dbReference>
<dbReference type="Gene3D" id="3.30.1360.10">
    <property type="entry name" value="RNA polymerase, RBP11-like subunit"/>
    <property type="match status" value="1"/>
</dbReference>
<proteinExistence type="inferred from homology"/>
<dbReference type="InterPro" id="IPR011262">
    <property type="entry name" value="DNA-dir_RNA_pol_insert"/>
</dbReference>
<dbReference type="FunFam" id="2.170.120.12:FF:000001">
    <property type="entry name" value="DNA-directed RNA polymerase subunit alpha"/>
    <property type="match status" value="1"/>
</dbReference>
<dbReference type="InterPro" id="IPR011773">
    <property type="entry name" value="DNA-dir_RpoA"/>
</dbReference>
<name>A0A0G0LRU0_UNCC2</name>
<evidence type="ECO:0000259" key="12">
    <source>
        <dbReference type="SMART" id="SM00662"/>
    </source>
</evidence>
<comment type="catalytic activity">
    <reaction evidence="10 11">
        <text>RNA(n) + a ribonucleoside 5'-triphosphate = RNA(n+1) + diphosphate</text>
        <dbReference type="Rhea" id="RHEA:21248"/>
        <dbReference type="Rhea" id="RHEA-COMP:14527"/>
        <dbReference type="Rhea" id="RHEA-COMP:17342"/>
        <dbReference type="ChEBI" id="CHEBI:33019"/>
        <dbReference type="ChEBI" id="CHEBI:61557"/>
        <dbReference type="ChEBI" id="CHEBI:140395"/>
        <dbReference type="EC" id="2.7.7.6"/>
    </reaction>
</comment>
<feature type="region of interest" description="Alpha N-terminal domain (alpha-NTD)" evidence="11">
    <location>
        <begin position="1"/>
        <end position="227"/>
    </location>
</feature>
<gene>
    <name evidence="11" type="primary">rpoA</name>
    <name evidence="13" type="ORF">UT18_C0009G0034</name>
</gene>
<evidence type="ECO:0000313" key="13">
    <source>
        <dbReference type="EMBL" id="KKQ94623.1"/>
    </source>
</evidence>
<dbReference type="SUPFAM" id="SSF56553">
    <property type="entry name" value="Insert subdomain of RNA polymerase alpha subunit"/>
    <property type="match status" value="1"/>
</dbReference>
<evidence type="ECO:0000256" key="2">
    <source>
        <dbReference type="ARBA" id="ARBA00012418"/>
    </source>
</evidence>
<dbReference type="AlphaFoldDB" id="A0A0G0LRU0"/>
<dbReference type="InterPro" id="IPR036603">
    <property type="entry name" value="RBP11-like"/>
</dbReference>
<evidence type="ECO:0000313" key="14">
    <source>
        <dbReference type="Proteomes" id="UP000034207"/>
    </source>
</evidence>
<organism evidence="13 14">
    <name type="scientific">candidate division CPR2 bacterium GW2011_GWC2_39_10</name>
    <dbReference type="NCBI Taxonomy" id="1618345"/>
    <lineage>
        <taxon>Bacteria</taxon>
        <taxon>Bacteria division CPR2</taxon>
    </lineage>
</organism>
<dbReference type="Pfam" id="PF01000">
    <property type="entry name" value="RNA_pol_A_bac"/>
    <property type="match status" value="1"/>
</dbReference>
<dbReference type="Proteomes" id="UP000034207">
    <property type="component" value="Unassembled WGS sequence"/>
</dbReference>
<dbReference type="InterPro" id="IPR011263">
    <property type="entry name" value="DNA-dir_RNA_pol_RpoA/D/Rpb3"/>
</dbReference>
<dbReference type="SUPFAM" id="SSF47789">
    <property type="entry name" value="C-terminal domain of RNA polymerase alpha subunit"/>
    <property type="match status" value="1"/>
</dbReference>
<dbReference type="EMBL" id="LBVV01000009">
    <property type="protein sequence ID" value="KKQ94623.1"/>
    <property type="molecule type" value="Genomic_DNA"/>
</dbReference>
<evidence type="ECO:0000256" key="3">
    <source>
        <dbReference type="ARBA" id="ARBA00015972"/>
    </source>
</evidence>
<protein>
    <recommendedName>
        <fullName evidence="3 11">DNA-directed RNA polymerase subunit alpha</fullName>
        <shortName evidence="11">RNAP subunit alpha</shortName>
        <ecNumber evidence="2 11">2.7.7.6</ecNumber>
    </recommendedName>
    <alternativeName>
        <fullName evidence="9 11">RNA polymerase subunit alpha</fullName>
    </alternativeName>
    <alternativeName>
        <fullName evidence="8 11">Transcriptase subunit alpha</fullName>
    </alternativeName>
</protein>
<reference evidence="13 14" key="1">
    <citation type="journal article" date="2015" name="Nature">
        <title>rRNA introns, odd ribosomes, and small enigmatic genomes across a large radiation of phyla.</title>
        <authorList>
            <person name="Brown C.T."/>
            <person name="Hug L.A."/>
            <person name="Thomas B.C."/>
            <person name="Sharon I."/>
            <person name="Castelle C.J."/>
            <person name="Singh A."/>
            <person name="Wilkins M.J."/>
            <person name="Williams K.H."/>
            <person name="Banfield J.F."/>
        </authorList>
    </citation>
    <scope>NUCLEOTIDE SEQUENCE [LARGE SCALE GENOMIC DNA]</scope>
</reference>
<comment type="function">
    <text evidence="11">DNA-dependent RNA polymerase catalyzes the transcription of DNA into RNA using the four ribonucleoside triphosphates as substrates.</text>
</comment>
<comment type="caution">
    <text evidence="13">The sequence shown here is derived from an EMBL/GenBank/DDBJ whole genome shotgun (WGS) entry which is preliminary data.</text>
</comment>
<evidence type="ECO:0000256" key="10">
    <source>
        <dbReference type="ARBA" id="ARBA00048552"/>
    </source>
</evidence>
<dbReference type="STRING" id="1618345.UT18_C0009G0034"/>
<dbReference type="NCBIfam" id="NF003519">
    <property type="entry name" value="PRK05182.2-5"/>
    <property type="match status" value="1"/>
</dbReference>
<dbReference type="GO" id="GO:0005737">
    <property type="term" value="C:cytoplasm"/>
    <property type="evidence" value="ECO:0007669"/>
    <property type="project" value="UniProtKB-ARBA"/>
</dbReference>
<evidence type="ECO:0000256" key="8">
    <source>
        <dbReference type="ARBA" id="ARBA00032524"/>
    </source>
</evidence>
<dbReference type="NCBIfam" id="TIGR02027">
    <property type="entry name" value="rpoA"/>
    <property type="match status" value="1"/>
</dbReference>
<dbReference type="GO" id="GO:0046983">
    <property type="term" value="F:protein dimerization activity"/>
    <property type="evidence" value="ECO:0007669"/>
    <property type="project" value="InterPro"/>
</dbReference>
<dbReference type="GO" id="GO:0000428">
    <property type="term" value="C:DNA-directed RNA polymerase complex"/>
    <property type="evidence" value="ECO:0007669"/>
    <property type="project" value="UniProtKB-KW"/>
</dbReference>
<dbReference type="SUPFAM" id="SSF55257">
    <property type="entry name" value="RBP11-like subunits of RNA polymerase"/>
    <property type="match status" value="1"/>
</dbReference>
<feature type="domain" description="DNA-directed RNA polymerase RpoA/D/Rpb3-type" evidence="12">
    <location>
        <begin position="19"/>
        <end position="227"/>
    </location>
</feature>
<dbReference type="Pfam" id="PF03118">
    <property type="entry name" value="RNA_pol_A_CTD"/>
    <property type="match status" value="1"/>
</dbReference>
<dbReference type="GO" id="GO:0003899">
    <property type="term" value="F:DNA-directed RNA polymerase activity"/>
    <property type="evidence" value="ECO:0007669"/>
    <property type="project" value="UniProtKB-UniRule"/>
</dbReference>
<feature type="region of interest" description="Alpha C-terminal domain (alpha-CTD)" evidence="11">
    <location>
        <begin position="247"/>
        <end position="316"/>
    </location>
</feature>
<dbReference type="InterPro" id="IPR011260">
    <property type="entry name" value="RNAP_asu_C"/>
</dbReference>
<dbReference type="HAMAP" id="MF_00059">
    <property type="entry name" value="RNApol_bact_RpoA"/>
    <property type="match status" value="1"/>
</dbReference>
<keyword evidence="4 11" id="KW-0240">DNA-directed RNA polymerase</keyword>
<dbReference type="EC" id="2.7.7.6" evidence="2 11"/>
<evidence type="ECO:0000256" key="1">
    <source>
        <dbReference type="ARBA" id="ARBA00007123"/>
    </source>
</evidence>
<comment type="domain">
    <text evidence="11">The N-terminal domain is essential for RNAP assembly and basal transcription, whereas the C-terminal domain is involved in interaction with transcriptional regulators and with upstream promoter elements.</text>
</comment>
<evidence type="ECO:0000256" key="4">
    <source>
        <dbReference type="ARBA" id="ARBA00022478"/>
    </source>
</evidence>
<accession>A0A0G0LRU0</accession>
<evidence type="ECO:0000256" key="11">
    <source>
        <dbReference type="HAMAP-Rule" id="MF_00059"/>
    </source>
</evidence>
<dbReference type="Gene3D" id="1.10.150.20">
    <property type="entry name" value="5' to 3' exonuclease, C-terminal subdomain"/>
    <property type="match status" value="1"/>
</dbReference>
<evidence type="ECO:0000256" key="5">
    <source>
        <dbReference type="ARBA" id="ARBA00022679"/>
    </source>
</evidence>
<keyword evidence="7 11" id="KW-0804">Transcription</keyword>
<dbReference type="PATRIC" id="fig|1618345.3.peg.573"/>
<dbReference type="Gene3D" id="2.170.120.12">
    <property type="entry name" value="DNA-directed RNA polymerase, insert domain"/>
    <property type="match status" value="1"/>
</dbReference>
<sequence length="316" mass="34705">MIQNIHLPEIKTIKETGNQGSYSVEPLYPGYGMTLGNSLRRVILSSLPGSAVTAVKIDGVTHEFTTIPHVKEDIVEIILNLKQLTVKSHSEEEQYLYLSASGEGKVTARDIKAPSQVEILNPDLEIATLGNAKAKFEMEIKVEQGRGYVPVDKREGEKLQVGMIAIDAIYTPVKKVRYTVESTRVGQMTDLDKLIIELETDGTISPKEAIVQASEILVNHFLVLAGKEVKGQGMVTEGVKPEKSAEDAASKILVEEVNLSPRTTNALLNNDIKTIADVLNLTDEELKSLKGFGNKAYQEVREKLDELGFNFEVAGE</sequence>